<feature type="transmembrane region" description="Helical" evidence="1">
    <location>
        <begin position="162"/>
        <end position="180"/>
    </location>
</feature>
<organism evidence="2 3">
    <name type="scientific">Oceanobacillus kimchii</name>
    <dbReference type="NCBI Taxonomy" id="746691"/>
    <lineage>
        <taxon>Bacteria</taxon>
        <taxon>Bacillati</taxon>
        <taxon>Bacillota</taxon>
        <taxon>Bacilli</taxon>
        <taxon>Bacillales</taxon>
        <taxon>Bacillaceae</taxon>
        <taxon>Oceanobacillus</taxon>
    </lineage>
</organism>
<accession>A0ABQ5TFT9</accession>
<reference evidence="2 3" key="1">
    <citation type="submission" date="2023-02" db="EMBL/GenBank/DDBJ databases">
        <title>Oceanobacillus kimchii IFOP_LL358 isolated form Alexandrium catenella lab strain.</title>
        <authorList>
            <person name="Gajardo G."/>
            <person name="Ueki S."/>
            <person name="Maruyama F."/>
        </authorList>
    </citation>
    <scope>NUCLEOTIDE SEQUENCE [LARGE SCALE GENOMIC DNA]</scope>
    <source>
        <strain evidence="2 3">IFOP_LL358</strain>
    </source>
</reference>
<feature type="transmembrane region" description="Helical" evidence="1">
    <location>
        <begin position="186"/>
        <end position="205"/>
    </location>
</feature>
<gene>
    <name evidence="2" type="ORF">MACH08_06290</name>
</gene>
<dbReference type="RefSeq" id="WP_017795595.1">
    <property type="nucleotide sequence ID" value="NZ_BSKO01000001.1"/>
</dbReference>
<protein>
    <recommendedName>
        <fullName evidence="4">ABC transporter permease</fullName>
    </recommendedName>
</protein>
<evidence type="ECO:0008006" key="4">
    <source>
        <dbReference type="Google" id="ProtNLM"/>
    </source>
</evidence>
<sequence length="274" mass="32003">MSNFGKLVNFEFRRFLPIFLPLVGILVLSQVIGAIVFSMRYLSDMERYLIQGQRTTEDFILEFGKLSMMEVVNSIYFMGPIGVAVVSLLIYLLFIWYRDWIGKNTFAYRLLTLPTNRLNLFFSKASTIFIFIFGFITIQLIMMPILQFILKLFVPVDYRLDMALGAMVQANYFLSILLPQTISGFFIHYGLGIVFTIGIFTMVLLERSYRLIGIGFAFLYAIIVCTFIFTPYYFQYFFHLYTHEAFWLETSVMIIISVLSIWLSSHLLNNKIRV</sequence>
<evidence type="ECO:0000313" key="3">
    <source>
        <dbReference type="Proteomes" id="UP001275436"/>
    </source>
</evidence>
<dbReference type="Proteomes" id="UP001275436">
    <property type="component" value="Unassembled WGS sequence"/>
</dbReference>
<feature type="transmembrane region" description="Helical" evidence="1">
    <location>
        <begin position="128"/>
        <end position="150"/>
    </location>
</feature>
<keyword evidence="1" id="KW-0812">Transmembrane</keyword>
<feature type="transmembrane region" description="Helical" evidence="1">
    <location>
        <begin position="246"/>
        <end position="268"/>
    </location>
</feature>
<comment type="caution">
    <text evidence="2">The sequence shown here is derived from an EMBL/GenBank/DDBJ whole genome shotgun (WGS) entry which is preliminary data.</text>
</comment>
<dbReference type="EMBL" id="BSKO01000001">
    <property type="protein sequence ID" value="GLO64845.1"/>
    <property type="molecule type" value="Genomic_DNA"/>
</dbReference>
<keyword evidence="3" id="KW-1185">Reference proteome</keyword>
<evidence type="ECO:0000256" key="1">
    <source>
        <dbReference type="SAM" id="Phobius"/>
    </source>
</evidence>
<feature type="transmembrane region" description="Helical" evidence="1">
    <location>
        <begin position="75"/>
        <end position="97"/>
    </location>
</feature>
<feature type="transmembrane region" description="Helical" evidence="1">
    <location>
        <begin position="212"/>
        <end position="234"/>
    </location>
</feature>
<name>A0ABQ5TFT9_9BACI</name>
<evidence type="ECO:0000313" key="2">
    <source>
        <dbReference type="EMBL" id="GLO64845.1"/>
    </source>
</evidence>
<proteinExistence type="predicted"/>
<keyword evidence="1" id="KW-1133">Transmembrane helix</keyword>
<keyword evidence="1" id="KW-0472">Membrane</keyword>
<feature type="transmembrane region" description="Helical" evidence="1">
    <location>
        <begin position="15"/>
        <end position="37"/>
    </location>
</feature>